<accession>A0ACB8FRM7</accession>
<evidence type="ECO:0000313" key="1">
    <source>
        <dbReference type="EMBL" id="KAH8007945.1"/>
    </source>
</evidence>
<sequence>MPLTLQAQTAIEQPRQKMQTQIHCSSLQGIGIKPAAGNNSNPHLRSAMEHFNSKTQLLMAVSSLQAVELVSVFPVERGYVLQQ</sequence>
<dbReference type="Proteomes" id="UP000827872">
    <property type="component" value="Linkage Group LG06"/>
</dbReference>
<name>A0ACB8FRM7_9SAUR</name>
<reference evidence="1" key="1">
    <citation type="submission" date="2021-08" db="EMBL/GenBank/DDBJ databases">
        <title>The first chromosome-level gecko genome reveals the dynamic sex chromosomes of Neotropical dwarf geckos (Sphaerodactylidae: Sphaerodactylus).</title>
        <authorList>
            <person name="Pinto B.J."/>
            <person name="Keating S.E."/>
            <person name="Gamble T."/>
        </authorList>
    </citation>
    <scope>NUCLEOTIDE SEQUENCE</scope>
    <source>
        <strain evidence="1">TG3544</strain>
    </source>
</reference>
<evidence type="ECO:0000313" key="2">
    <source>
        <dbReference type="Proteomes" id="UP000827872"/>
    </source>
</evidence>
<protein>
    <submittedName>
        <fullName evidence="1">Uncharacterized protein</fullName>
    </submittedName>
</protein>
<gene>
    <name evidence="1" type="ORF">K3G42_026680</name>
</gene>
<proteinExistence type="predicted"/>
<comment type="caution">
    <text evidence="1">The sequence shown here is derived from an EMBL/GenBank/DDBJ whole genome shotgun (WGS) entry which is preliminary data.</text>
</comment>
<dbReference type="EMBL" id="CM037619">
    <property type="protein sequence ID" value="KAH8007945.1"/>
    <property type="molecule type" value="Genomic_DNA"/>
</dbReference>
<organism evidence="1 2">
    <name type="scientific">Sphaerodactylus townsendi</name>
    <dbReference type="NCBI Taxonomy" id="933632"/>
    <lineage>
        <taxon>Eukaryota</taxon>
        <taxon>Metazoa</taxon>
        <taxon>Chordata</taxon>
        <taxon>Craniata</taxon>
        <taxon>Vertebrata</taxon>
        <taxon>Euteleostomi</taxon>
        <taxon>Lepidosauria</taxon>
        <taxon>Squamata</taxon>
        <taxon>Bifurcata</taxon>
        <taxon>Gekkota</taxon>
        <taxon>Sphaerodactylidae</taxon>
        <taxon>Sphaerodactylus</taxon>
    </lineage>
</organism>
<keyword evidence="2" id="KW-1185">Reference proteome</keyword>